<protein>
    <submittedName>
        <fullName evidence="8">Serine/threonine-protein kinase</fullName>
    </submittedName>
</protein>
<dbReference type="InterPro" id="IPR017441">
    <property type="entry name" value="Protein_kinase_ATP_BS"/>
</dbReference>
<feature type="region of interest" description="Disordered" evidence="6">
    <location>
        <begin position="587"/>
        <end position="608"/>
    </location>
</feature>
<evidence type="ECO:0000256" key="6">
    <source>
        <dbReference type="SAM" id="MobiDB-lite"/>
    </source>
</evidence>
<dbReference type="RefSeq" id="WP_270683394.1">
    <property type="nucleotide sequence ID" value="NZ_JAQFWQ010000004.1"/>
</dbReference>
<evidence type="ECO:0000313" key="9">
    <source>
        <dbReference type="Proteomes" id="UP001527866"/>
    </source>
</evidence>
<dbReference type="PROSITE" id="PS00108">
    <property type="entry name" value="PROTEIN_KINASE_ST"/>
    <property type="match status" value="1"/>
</dbReference>
<comment type="caution">
    <text evidence="8">The sequence shown here is derived from an EMBL/GenBank/DDBJ whole genome shotgun (WGS) entry which is preliminary data.</text>
</comment>
<dbReference type="InterPro" id="IPR008271">
    <property type="entry name" value="Ser/Thr_kinase_AS"/>
</dbReference>
<keyword evidence="2 5" id="KW-0547">Nucleotide-binding</keyword>
<feature type="domain" description="Protein kinase" evidence="7">
    <location>
        <begin position="23"/>
        <end position="284"/>
    </location>
</feature>
<sequence length="608" mass="63609">MAQTPPPGVPPLGPNDPSTTGPFRLLGRLGAGGMGTVYAALTPQDRPAAVKVVHRELTEDADFRARFAREVALVRRAQSPCIPRFLGADTDAARPWLATEYVPGPTLRAHVRDHGPLQGARLRAFAAGVAEALQALHGLGIVHRDLKPGNVILAPTGPKVLDFGIARALEETAITATGGLFGTPGWIAPELYAGAPPSPAADVFAWGGLVAFAATGSAPFGSGPPDVLAYRAMSEPPQLDGVPGPLAGLVSGALDKAPERRPTAAQALQWVLGPQADQQPQATITQVLTEEWEPLPDHTATDTRTWPTYAPPPPAPQRKKRRFLIPVAAASAVALVVAGGWVAGSMLRSEGDSGGQGQESASGQGSEGGSSEDGSAEGQEGPSGASDLTIEDAGHGGPGLVEEAPEPTRDIVSADVSVESDVFTVRTGENIEESSILATIAMDAAERTDDGVRFTGTATFAQDEGSFTVHADDFRVLWLRAYQATAETDPGADAYDFYGSYNEYPTAEGEPLAAVTAEAPQAEFSFTVPDAPPVGELHYSIDEMDFWGFTPVPEFPYSMCFDENGEGWGLTVLHGGYMCDATLALDGSSDPDRDPADSHTWAETGEDT</sequence>
<dbReference type="GO" id="GO:0016301">
    <property type="term" value="F:kinase activity"/>
    <property type="evidence" value="ECO:0007669"/>
    <property type="project" value="UniProtKB-KW"/>
</dbReference>
<dbReference type="PROSITE" id="PS00107">
    <property type="entry name" value="PROTEIN_KINASE_ATP"/>
    <property type="match status" value="1"/>
</dbReference>
<name>A0ABT4TXS5_9ACTN</name>
<accession>A0ABT4TXS5</accession>
<dbReference type="PANTHER" id="PTHR43289">
    <property type="entry name" value="MITOGEN-ACTIVATED PROTEIN KINASE KINASE KINASE 20-RELATED"/>
    <property type="match status" value="1"/>
</dbReference>
<dbReference type="Proteomes" id="UP001527866">
    <property type="component" value="Unassembled WGS sequence"/>
</dbReference>
<feature type="region of interest" description="Disordered" evidence="6">
    <location>
        <begin position="349"/>
        <end position="405"/>
    </location>
</feature>
<keyword evidence="3 8" id="KW-0418">Kinase</keyword>
<dbReference type="Gene3D" id="3.30.200.20">
    <property type="entry name" value="Phosphorylase Kinase, domain 1"/>
    <property type="match status" value="1"/>
</dbReference>
<evidence type="ECO:0000313" key="8">
    <source>
        <dbReference type="EMBL" id="MDA2809489.1"/>
    </source>
</evidence>
<evidence type="ECO:0000259" key="7">
    <source>
        <dbReference type="PROSITE" id="PS50011"/>
    </source>
</evidence>
<dbReference type="InterPro" id="IPR000719">
    <property type="entry name" value="Prot_kinase_dom"/>
</dbReference>
<feature type="binding site" evidence="5">
    <location>
        <position position="51"/>
    </location>
    <ligand>
        <name>ATP</name>
        <dbReference type="ChEBI" id="CHEBI:30616"/>
    </ligand>
</feature>
<keyword evidence="9" id="KW-1185">Reference proteome</keyword>
<gene>
    <name evidence="8" type="ORF">O4J56_02455</name>
</gene>
<evidence type="ECO:0000256" key="3">
    <source>
        <dbReference type="ARBA" id="ARBA00022777"/>
    </source>
</evidence>
<evidence type="ECO:0000256" key="1">
    <source>
        <dbReference type="ARBA" id="ARBA00022679"/>
    </source>
</evidence>
<keyword evidence="1" id="KW-0808">Transferase</keyword>
<feature type="region of interest" description="Disordered" evidence="6">
    <location>
        <begin position="296"/>
        <end position="318"/>
    </location>
</feature>
<dbReference type="InterPro" id="IPR011009">
    <property type="entry name" value="Kinase-like_dom_sf"/>
</dbReference>
<dbReference type="SMART" id="SM00220">
    <property type="entry name" value="S_TKc"/>
    <property type="match status" value="1"/>
</dbReference>
<organism evidence="8 9">
    <name type="scientific">Nocardiopsis endophytica</name>
    <dbReference type="NCBI Taxonomy" id="3018445"/>
    <lineage>
        <taxon>Bacteria</taxon>
        <taxon>Bacillati</taxon>
        <taxon>Actinomycetota</taxon>
        <taxon>Actinomycetes</taxon>
        <taxon>Streptosporangiales</taxon>
        <taxon>Nocardiopsidaceae</taxon>
        <taxon>Nocardiopsis</taxon>
    </lineage>
</organism>
<evidence type="ECO:0000256" key="2">
    <source>
        <dbReference type="ARBA" id="ARBA00022741"/>
    </source>
</evidence>
<feature type="compositionally biased region" description="Pro residues" evidence="6">
    <location>
        <begin position="1"/>
        <end position="14"/>
    </location>
</feature>
<keyword evidence="4 5" id="KW-0067">ATP-binding</keyword>
<reference evidence="8 9" key="1">
    <citation type="submission" date="2023-01" db="EMBL/GenBank/DDBJ databases">
        <title>Draft genome sequence of Nocardiopsis sp. RSe5-2 isolated from halophytes.</title>
        <authorList>
            <person name="Duangmal K."/>
            <person name="Chantavorakit T."/>
        </authorList>
    </citation>
    <scope>NUCLEOTIDE SEQUENCE [LARGE SCALE GENOMIC DNA]</scope>
    <source>
        <strain evidence="8 9">RSe5-2</strain>
    </source>
</reference>
<feature type="region of interest" description="Disordered" evidence="6">
    <location>
        <begin position="1"/>
        <end position="21"/>
    </location>
</feature>
<dbReference type="EMBL" id="JAQFWQ010000004">
    <property type="protein sequence ID" value="MDA2809489.1"/>
    <property type="molecule type" value="Genomic_DNA"/>
</dbReference>
<evidence type="ECO:0000256" key="4">
    <source>
        <dbReference type="ARBA" id="ARBA00022840"/>
    </source>
</evidence>
<dbReference type="CDD" id="cd14014">
    <property type="entry name" value="STKc_PknB_like"/>
    <property type="match status" value="1"/>
</dbReference>
<dbReference type="SUPFAM" id="SSF56112">
    <property type="entry name" value="Protein kinase-like (PK-like)"/>
    <property type="match status" value="1"/>
</dbReference>
<proteinExistence type="predicted"/>
<evidence type="ECO:0000256" key="5">
    <source>
        <dbReference type="PROSITE-ProRule" id="PRU10141"/>
    </source>
</evidence>
<dbReference type="Gene3D" id="1.10.510.10">
    <property type="entry name" value="Transferase(Phosphotransferase) domain 1"/>
    <property type="match status" value="1"/>
</dbReference>
<dbReference type="Pfam" id="PF00069">
    <property type="entry name" value="Pkinase"/>
    <property type="match status" value="1"/>
</dbReference>
<dbReference type="PROSITE" id="PS50011">
    <property type="entry name" value="PROTEIN_KINASE_DOM"/>
    <property type="match status" value="1"/>
</dbReference>
<dbReference type="PANTHER" id="PTHR43289:SF34">
    <property type="entry name" value="SERINE_THREONINE-PROTEIN KINASE YBDM-RELATED"/>
    <property type="match status" value="1"/>
</dbReference>